<dbReference type="InterPro" id="IPR038595">
    <property type="entry name" value="LOR_sf"/>
</dbReference>
<evidence type="ECO:0000313" key="3">
    <source>
        <dbReference type="EMBL" id="EPS25183.1"/>
    </source>
</evidence>
<reference evidence="3 4" key="1">
    <citation type="journal article" date="2013" name="PLoS ONE">
        <title>Genomic and secretomic analyses reveal unique features of the lignocellulolytic enzyme system of Penicillium decumbens.</title>
        <authorList>
            <person name="Liu G."/>
            <person name="Zhang L."/>
            <person name="Wei X."/>
            <person name="Zou G."/>
            <person name="Qin Y."/>
            <person name="Ma L."/>
            <person name="Li J."/>
            <person name="Zheng H."/>
            <person name="Wang S."/>
            <person name="Wang C."/>
            <person name="Xun L."/>
            <person name="Zhao G.-P."/>
            <person name="Zhou Z."/>
            <person name="Qu Y."/>
        </authorList>
    </citation>
    <scope>NUCLEOTIDE SEQUENCE [LARGE SCALE GENOMIC DNA]</scope>
    <source>
        <strain evidence="4">114-2 / CGMCC 5302</strain>
    </source>
</reference>
<evidence type="ECO:0000313" key="4">
    <source>
        <dbReference type="Proteomes" id="UP000019376"/>
    </source>
</evidence>
<dbReference type="InterPro" id="IPR007612">
    <property type="entry name" value="LOR"/>
</dbReference>
<dbReference type="Pfam" id="PF04525">
    <property type="entry name" value="LOR"/>
    <property type="match status" value="1"/>
</dbReference>
<dbReference type="HOGENOM" id="CLU_074615_0_0_1"/>
<evidence type="ECO:0008006" key="5">
    <source>
        <dbReference type="Google" id="ProtNLM"/>
    </source>
</evidence>
<dbReference type="SUPFAM" id="SSF54518">
    <property type="entry name" value="Tubby C-terminal domain-like"/>
    <property type="match status" value="1"/>
</dbReference>
<dbReference type="eggNOG" id="ENOG502TDAZ">
    <property type="taxonomic scope" value="Eukaryota"/>
</dbReference>
<feature type="region of interest" description="Disordered" evidence="2">
    <location>
        <begin position="208"/>
        <end position="231"/>
    </location>
</feature>
<name>S8AHI0_PENO1</name>
<accession>S8AHI0</accession>
<dbReference type="AlphaFoldDB" id="S8AHI0"/>
<gene>
    <name evidence="3" type="ORF">PDE_00115</name>
</gene>
<sequence>MASTPVTLKKPIAIRSEHVAPRLTTVRLKQHSKSWSGGDFTISTRPSDDSPATKLFSVDGDFASLSQKRHFRDASGLPLFELRRKKSGVTWFVHLPGTHGDAEPIAAIAPKFSAFKDKFDVHFQNVAAGGEDATLEVRGQDIWKVKTHVYHHGELVMIAKLVDVLSVYVPGKRPEWELTVSEGMDLSLASIIGVLLATLLKYSSMPSTYSSKKQKDDAHSDIQEKDKKSLD</sequence>
<dbReference type="Proteomes" id="UP000019376">
    <property type="component" value="Unassembled WGS sequence"/>
</dbReference>
<dbReference type="PhylomeDB" id="S8AHI0"/>
<proteinExistence type="inferred from homology"/>
<dbReference type="InterPro" id="IPR025659">
    <property type="entry name" value="Tubby-like_C"/>
</dbReference>
<comment type="similarity">
    <text evidence="1">Belongs to the LOR family.</text>
</comment>
<keyword evidence="4" id="KW-1185">Reference proteome</keyword>
<dbReference type="STRING" id="933388.S8AHI0"/>
<protein>
    <recommendedName>
        <fullName evidence="5">Tubby C-terminal domain-containing protein</fullName>
    </recommendedName>
</protein>
<evidence type="ECO:0000256" key="1">
    <source>
        <dbReference type="ARBA" id="ARBA00005437"/>
    </source>
</evidence>
<dbReference type="EMBL" id="KB644408">
    <property type="protein sequence ID" value="EPS25183.1"/>
    <property type="molecule type" value="Genomic_DNA"/>
</dbReference>
<dbReference type="Gene3D" id="2.40.160.200">
    <property type="entry name" value="LURP1-related"/>
    <property type="match status" value="1"/>
</dbReference>
<evidence type="ECO:0000256" key="2">
    <source>
        <dbReference type="SAM" id="MobiDB-lite"/>
    </source>
</evidence>
<organism evidence="3 4">
    <name type="scientific">Penicillium oxalicum (strain 114-2 / CGMCC 5302)</name>
    <name type="common">Penicillium decumbens</name>
    <dbReference type="NCBI Taxonomy" id="933388"/>
    <lineage>
        <taxon>Eukaryota</taxon>
        <taxon>Fungi</taxon>
        <taxon>Dikarya</taxon>
        <taxon>Ascomycota</taxon>
        <taxon>Pezizomycotina</taxon>
        <taxon>Eurotiomycetes</taxon>
        <taxon>Eurotiomycetidae</taxon>
        <taxon>Eurotiales</taxon>
        <taxon>Aspergillaceae</taxon>
        <taxon>Penicillium</taxon>
    </lineage>
</organism>
<feature type="compositionally biased region" description="Basic and acidic residues" evidence="2">
    <location>
        <begin position="213"/>
        <end position="231"/>
    </location>
</feature>
<dbReference type="OrthoDB" id="97518at2759"/>